<keyword evidence="12 17" id="KW-0411">Iron-sulfur</keyword>
<keyword evidence="11 17" id="KW-0408">Iron</keyword>
<gene>
    <name evidence="17" type="primary">queH</name>
    <name evidence="18" type="ORF">COX41_03490</name>
</gene>
<keyword evidence="8 17" id="KW-0479">Metal-binding</keyword>
<dbReference type="GO" id="GO:0052693">
    <property type="term" value="F:epoxyqueuosine reductase activity"/>
    <property type="evidence" value="ECO:0007669"/>
    <property type="project" value="UniProtKB-UniRule"/>
</dbReference>
<evidence type="ECO:0000256" key="12">
    <source>
        <dbReference type="ARBA" id="ARBA00023014"/>
    </source>
</evidence>
<accession>A0A2G9YJB0</accession>
<keyword evidence="7 17" id="KW-0819">tRNA processing</keyword>
<evidence type="ECO:0000256" key="7">
    <source>
        <dbReference type="ARBA" id="ARBA00022694"/>
    </source>
</evidence>
<dbReference type="GO" id="GO:0051539">
    <property type="term" value="F:4 iron, 4 sulfur cluster binding"/>
    <property type="evidence" value="ECO:0007669"/>
    <property type="project" value="UniProtKB-UniRule"/>
</dbReference>
<comment type="catalytic activity">
    <reaction evidence="16 17">
        <text>epoxyqueuosine(34) in tRNA + AH2 = queuosine(34) in tRNA + A + H2O</text>
        <dbReference type="Rhea" id="RHEA:32159"/>
        <dbReference type="Rhea" id="RHEA-COMP:18571"/>
        <dbReference type="Rhea" id="RHEA-COMP:18582"/>
        <dbReference type="ChEBI" id="CHEBI:13193"/>
        <dbReference type="ChEBI" id="CHEBI:15377"/>
        <dbReference type="ChEBI" id="CHEBI:17499"/>
        <dbReference type="ChEBI" id="CHEBI:194431"/>
        <dbReference type="ChEBI" id="CHEBI:194443"/>
        <dbReference type="EC" id="1.17.99.6"/>
    </reaction>
</comment>
<name>A0A2G9YJB0_9BACT</name>
<evidence type="ECO:0000256" key="15">
    <source>
        <dbReference type="ARBA" id="ARBA00031446"/>
    </source>
</evidence>
<feature type="binding site" evidence="17">
    <location>
        <position position="89"/>
    </location>
    <ligand>
        <name>[4Fe-4S] cluster</name>
        <dbReference type="ChEBI" id="CHEBI:49883"/>
    </ligand>
</feature>
<keyword evidence="6 17" id="KW-0004">4Fe-4S</keyword>
<feature type="disulfide bond" description="Redox-active" evidence="17">
    <location>
        <begin position="168"/>
        <end position="170"/>
    </location>
</feature>
<evidence type="ECO:0000256" key="6">
    <source>
        <dbReference type="ARBA" id="ARBA00022485"/>
    </source>
</evidence>
<reference evidence="18 19" key="1">
    <citation type="submission" date="2017-09" db="EMBL/GenBank/DDBJ databases">
        <title>Depth-based differentiation of microbial function through sediment-hosted aquifers and enrichment of novel symbionts in the deep terrestrial subsurface.</title>
        <authorList>
            <person name="Probst A.J."/>
            <person name="Ladd B."/>
            <person name="Jarett J.K."/>
            <person name="Geller-Mcgrath D.E."/>
            <person name="Sieber C.M."/>
            <person name="Emerson J.B."/>
            <person name="Anantharaman K."/>
            <person name="Thomas B.C."/>
            <person name="Malmstrom R."/>
            <person name="Stieglmeier M."/>
            <person name="Klingl A."/>
            <person name="Woyke T."/>
            <person name="Ryan C.M."/>
            <person name="Banfield J.F."/>
        </authorList>
    </citation>
    <scope>NUCLEOTIDE SEQUENCE [LARGE SCALE GENOMIC DNA]</scope>
    <source>
        <strain evidence="18">CG23_combo_of_CG06-09_8_20_14_all_41_10</strain>
    </source>
</reference>
<evidence type="ECO:0000256" key="2">
    <source>
        <dbReference type="ARBA" id="ARBA00004691"/>
    </source>
</evidence>
<evidence type="ECO:0000313" key="18">
    <source>
        <dbReference type="EMBL" id="PIP19330.1"/>
    </source>
</evidence>
<dbReference type="PANTHER" id="PTHR36701:SF1">
    <property type="entry name" value="EPOXYQUEUOSINE REDUCTASE QUEH"/>
    <property type="match status" value="1"/>
</dbReference>
<comment type="similarity">
    <text evidence="3 17">Belongs to the QueH family.</text>
</comment>
<evidence type="ECO:0000256" key="13">
    <source>
        <dbReference type="ARBA" id="ARBA00023157"/>
    </source>
</evidence>
<evidence type="ECO:0000256" key="17">
    <source>
        <dbReference type="HAMAP-Rule" id="MF_02089"/>
    </source>
</evidence>
<protein>
    <recommendedName>
        <fullName evidence="5 17">Epoxyqueuosine reductase QueH</fullName>
        <ecNumber evidence="4 17">1.17.99.6</ecNumber>
    </recommendedName>
    <alternativeName>
        <fullName evidence="15 17">Queuosine biosynthesis protein QueH</fullName>
    </alternativeName>
</protein>
<evidence type="ECO:0000256" key="8">
    <source>
        <dbReference type="ARBA" id="ARBA00022723"/>
    </source>
</evidence>
<evidence type="ECO:0000256" key="3">
    <source>
        <dbReference type="ARBA" id="ARBA00008207"/>
    </source>
</evidence>
<sequence>MAKEVLLHICCGICASSVVERLRQEGYKPTGFFYNPNIHPQEDYQQRLAVAKKVAQILDFELIEGPYEKDNWFKLTKGLEKEPEGGKRCFLCFKMRLEAAKIKAGELGIPKFTTTLTVSPHKNMAVINELGKAIGPLEFLPYDFKKQDGFRHAIDFAKLHNLYRQNYCGCVYSRNNGVSLERGAGTPFQGVTGSVSDRQRG</sequence>
<evidence type="ECO:0000256" key="9">
    <source>
        <dbReference type="ARBA" id="ARBA00022785"/>
    </source>
</evidence>
<keyword evidence="10 17" id="KW-0560">Oxidoreductase</keyword>
<dbReference type="HAMAP" id="MF_02089">
    <property type="entry name" value="QueH"/>
    <property type="match status" value="1"/>
</dbReference>
<dbReference type="EMBL" id="PCRK01000084">
    <property type="protein sequence ID" value="PIP19330.1"/>
    <property type="molecule type" value="Genomic_DNA"/>
</dbReference>
<evidence type="ECO:0000256" key="4">
    <source>
        <dbReference type="ARBA" id="ARBA00012622"/>
    </source>
</evidence>
<dbReference type="GO" id="GO:0008616">
    <property type="term" value="P:tRNA queuosine(34) biosynthetic process"/>
    <property type="evidence" value="ECO:0007669"/>
    <property type="project" value="UniProtKB-UniRule"/>
</dbReference>
<keyword evidence="9 17" id="KW-0671">Queuosine biosynthesis</keyword>
<dbReference type="GO" id="GO:0046872">
    <property type="term" value="F:metal ion binding"/>
    <property type="evidence" value="ECO:0007669"/>
    <property type="project" value="UniProtKB-KW"/>
</dbReference>
<keyword evidence="13 17" id="KW-1015">Disulfide bond</keyword>
<feature type="binding site" evidence="17">
    <location>
        <position position="11"/>
    </location>
    <ligand>
        <name>[4Fe-4S] cluster</name>
        <dbReference type="ChEBI" id="CHEBI:49883"/>
    </ligand>
</feature>
<proteinExistence type="inferred from homology"/>
<evidence type="ECO:0000256" key="11">
    <source>
        <dbReference type="ARBA" id="ARBA00023004"/>
    </source>
</evidence>
<comment type="pathway">
    <text evidence="2 17">tRNA modification; tRNA-queuosine biosynthesis.</text>
</comment>
<feature type="binding site" evidence="17">
    <location>
        <position position="10"/>
    </location>
    <ligand>
        <name>[4Fe-4S] cluster</name>
        <dbReference type="ChEBI" id="CHEBI:49883"/>
    </ligand>
</feature>
<dbReference type="Pfam" id="PF02677">
    <property type="entry name" value="QueH"/>
    <property type="match status" value="1"/>
</dbReference>
<keyword evidence="14 17" id="KW-0676">Redox-active center</keyword>
<organism evidence="18 19">
    <name type="scientific">Candidatus Sherwoodlollariibacterium unditelluris</name>
    <dbReference type="NCBI Taxonomy" id="1974757"/>
    <lineage>
        <taxon>Bacteria</taxon>
        <taxon>Pseudomonadati</taxon>
        <taxon>Candidatus Omnitrophota</taxon>
        <taxon>Candidatus Sherwoodlollariibacterium</taxon>
    </lineage>
</organism>
<dbReference type="Proteomes" id="UP000231292">
    <property type="component" value="Unassembled WGS sequence"/>
</dbReference>
<dbReference type="EC" id="1.17.99.6" evidence="4 17"/>
<dbReference type="PANTHER" id="PTHR36701">
    <property type="entry name" value="EPOXYQUEUOSINE REDUCTASE QUEH"/>
    <property type="match status" value="1"/>
</dbReference>
<evidence type="ECO:0000256" key="14">
    <source>
        <dbReference type="ARBA" id="ARBA00023284"/>
    </source>
</evidence>
<feature type="binding site" evidence="17">
    <location>
        <position position="92"/>
    </location>
    <ligand>
        <name>[4Fe-4S] cluster</name>
        <dbReference type="ChEBI" id="CHEBI:49883"/>
    </ligand>
</feature>
<evidence type="ECO:0000313" key="19">
    <source>
        <dbReference type="Proteomes" id="UP000231292"/>
    </source>
</evidence>
<dbReference type="AlphaFoldDB" id="A0A2G9YJB0"/>
<evidence type="ECO:0000256" key="5">
    <source>
        <dbReference type="ARBA" id="ARBA00016895"/>
    </source>
</evidence>
<evidence type="ECO:0000256" key="1">
    <source>
        <dbReference type="ARBA" id="ARBA00002268"/>
    </source>
</evidence>
<evidence type="ECO:0000256" key="16">
    <source>
        <dbReference type="ARBA" id="ARBA00047415"/>
    </source>
</evidence>
<comment type="caution">
    <text evidence="18">The sequence shown here is derived from an EMBL/GenBank/DDBJ whole genome shotgun (WGS) entry which is preliminary data.</text>
</comment>
<dbReference type="InterPro" id="IPR003828">
    <property type="entry name" value="QueH"/>
</dbReference>
<dbReference type="UniPathway" id="UPA00392"/>
<evidence type="ECO:0000256" key="10">
    <source>
        <dbReference type="ARBA" id="ARBA00023002"/>
    </source>
</evidence>
<comment type="function">
    <text evidence="1 17">Catalyzes the conversion of epoxyqueuosine (oQ) to queuosine (Q), which is a hypermodified base found in the wobble positions of tRNA(Asp), tRNA(Asn), tRNA(His) and tRNA(Tyr).</text>
</comment>